<name>A0A1Y1UJ12_9TREE</name>
<dbReference type="Gene3D" id="2.170.270.10">
    <property type="entry name" value="SET domain"/>
    <property type="match status" value="1"/>
</dbReference>
<dbReference type="PANTHER" id="PTHR47332">
    <property type="entry name" value="SET DOMAIN-CONTAINING PROTEIN 5"/>
    <property type="match status" value="1"/>
</dbReference>
<dbReference type="SUPFAM" id="SSF82199">
    <property type="entry name" value="SET domain"/>
    <property type="match status" value="1"/>
</dbReference>
<reference evidence="3 4" key="1">
    <citation type="submission" date="2017-03" db="EMBL/GenBank/DDBJ databases">
        <title>Widespread Adenine N6-methylation of Active Genes in Fungi.</title>
        <authorList>
            <consortium name="DOE Joint Genome Institute"/>
            <person name="Mondo S.J."/>
            <person name="Dannebaum R.O."/>
            <person name="Kuo R.C."/>
            <person name="Louie K.B."/>
            <person name="Bewick A.J."/>
            <person name="Labutti K."/>
            <person name="Haridas S."/>
            <person name="Kuo A."/>
            <person name="Salamov A."/>
            <person name="Ahrendt S.R."/>
            <person name="Lau R."/>
            <person name="Bowen B.P."/>
            <person name="Lipzen A."/>
            <person name="Sullivan W."/>
            <person name="Andreopoulos W.B."/>
            <person name="Clum A."/>
            <person name="Lindquist E."/>
            <person name="Daum C."/>
            <person name="Northen T.R."/>
            <person name="Ramamoorthy G."/>
            <person name="Schmitz R.J."/>
            <person name="Gryganskyi A."/>
            <person name="Culley D."/>
            <person name="Magnuson J."/>
            <person name="James T.Y."/>
            <person name="O'Malley M.A."/>
            <person name="Stajich J.E."/>
            <person name="Spatafora J.W."/>
            <person name="Visel A."/>
            <person name="Grigoriev I.V."/>
        </authorList>
    </citation>
    <scope>NUCLEOTIDE SEQUENCE [LARGE SCALE GENOMIC DNA]</scope>
    <source>
        <strain evidence="3 4">NRRL Y-17943</strain>
    </source>
</reference>
<dbReference type="Pfam" id="PF00856">
    <property type="entry name" value="SET"/>
    <property type="match status" value="1"/>
</dbReference>
<dbReference type="EMBL" id="NBSH01000005">
    <property type="protein sequence ID" value="ORX37972.1"/>
    <property type="molecule type" value="Genomic_DNA"/>
</dbReference>
<dbReference type="InterPro" id="IPR001214">
    <property type="entry name" value="SET_dom"/>
</dbReference>
<dbReference type="GeneID" id="33560907"/>
<dbReference type="RefSeq" id="XP_021871959.1">
    <property type="nucleotide sequence ID" value="XM_022019098.1"/>
</dbReference>
<dbReference type="InterPro" id="IPR053185">
    <property type="entry name" value="SET_domain_protein"/>
</dbReference>
<dbReference type="CDD" id="cd20071">
    <property type="entry name" value="SET_SMYD"/>
    <property type="match status" value="1"/>
</dbReference>
<evidence type="ECO:0000259" key="2">
    <source>
        <dbReference type="PROSITE" id="PS50280"/>
    </source>
</evidence>
<dbReference type="OrthoDB" id="2565108at2759"/>
<proteinExistence type="predicted"/>
<dbReference type="InParanoid" id="A0A1Y1UJ12"/>
<dbReference type="InterPro" id="IPR046341">
    <property type="entry name" value="SET_dom_sf"/>
</dbReference>
<dbReference type="PROSITE" id="PS50280">
    <property type="entry name" value="SET"/>
    <property type="match status" value="1"/>
</dbReference>
<feature type="domain" description="SET" evidence="2">
    <location>
        <begin position="190"/>
        <end position="366"/>
    </location>
</feature>
<dbReference type="PANTHER" id="PTHR47332:SF4">
    <property type="entry name" value="SET DOMAIN-CONTAINING PROTEIN 5"/>
    <property type="match status" value="1"/>
</dbReference>
<organism evidence="3 4">
    <name type="scientific">Kockovaella imperatae</name>
    <dbReference type="NCBI Taxonomy" id="4999"/>
    <lineage>
        <taxon>Eukaryota</taxon>
        <taxon>Fungi</taxon>
        <taxon>Dikarya</taxon>
        <taxon>Basidiomycota</taxon>
        <taxon>Agaricomycotina</taxon>
        <taxon>Tremellomycetes</taxon>
        <taxon>Tremellales</taxon>
        <taxon>Cuniculitremaceae</taxon>
        <taxon>Kockovaella</taxon>
    </lineage>
</organism>
<comment type="caution">
    <text evidence="3">The sequence shown here is derived from an EMBL/GenBank/DDBJ whole genome shotgun (WGS) entry which is preliminary data.</text>
</comment>
<dbReference type="Proteomes" id="UP000193218">
    <property type="component" value="Unassembled WGS sequence"/>
</dbReference>
<dbReference type="AlphaFoldDB" id="A0A1Y1UJ12"/>
<dbReference type="STRING" id="4999.A0A1Y1UJ12"/>
<accession>A0A1Y1UJ12</accession>
<evidence type="ECO:0000313" key="4">
    <source>
        <dbReference type="Proteomes" id="UP000193218"/>
    </source>
</evidence>
<sequence>MDATSEDSVSVRLDPLSQQSETPDPSIFPVDPLPWWSNIKMVRNREADFDLETEDPLVLELKIKREKRKARRSYHSLSGKPCFTAITADNKSCFRTPSSLTALLETKVKVESASYAKDYKTLRSAPAPAPSNDDNDDSDIELLESAPESFSNRVLANLPQRHRARSVTILPRKRTSSDATSLFLDDPPDQPFEVVFIPSKGFGLRATRDISIGSVIVQEAPFLSYTAEEGHDTVKAWLNDSSMDDEDPTRAARLILFLSFTGTVPGIDDLVERILETNEIVCEERPSPKEDEGEESHMFSDDTTDEVDRLLDAKTFSKFGLFKYISMACHSCAPNAGWRWHEDQGQLALVAHRDIEAGQEITASYLDPPELRQSRDWRRDKLRNNFGFDCACDACALHDRDTALKRYRDLCAQWKFAASNDDALFEFVADKVDSLQIVEESLDLLDKLKRFQGREELFMLRFCIYAAWKDTVSAKNAATECFQYSCIVDGQKRAKWSDCAAYAEDPSRWQHWGMYHTKHQCYDDSDYEDLDDDEQKSERCHSPHPVSKRRRKRKIR</sequence>
<keyword evidence="4" id="KW-1185">Reference proteome</keyword>
<dbReference type="SMART" id="SM00317">
    <property type="entry name" value="SET"/>
    <property type="match status" value="1"/>
</dbReference>
<evidence type="ECO:0000313" key="3">
    <source>
        <dbReference type="EMBL" id="ORX37972.1"/>
    </source>
</evidence>
<feature type="region of interest" description="Disordered" evidence="1">
    <location>
        <begin position="527"/>
        <end position="556"/>
    </location>
</feature>
<protein>
    <recommendedName>
        <fullName evidence="2">SET domain-containing protein</fullName>
    </recommendedName>
</protein>
<feature type="compositionally biased region" description="Basic residues" evidence="1">
    <location>
        <begin position="546"/>
        <end position="556"/>
    </location>
</feature>
<evidence type="ECO:0000256" key="1">
    <source>
        <dbReference type="SAM" id="MobiDB-lite"/>
    </source>
</evidence>
<gene>
    <name evidence="3" type="ORF">BD324DRAFT_680841</name>
</gene>
<feature type="region of interest" description="Disordered" evidence="1">
    <location>
        <begin position="1"/>
        <end position="27"/>
    </location>
</feature>